<dbReference type="PANTHER" id="PTHR48100:SF1">
    <property type="entry name" value="HISTIDINE PHOSPHATASE FAMILY PROTEIN-RELATED"/>
    <property type="match status" value="1"/>
</dbReference>
<dbReference type="GO" id="GO:0016791">
    <property type="term" value="F:phosphatase activity"/>
    <property type="evidence" value="ECO:0007669"/>
    <property type="project" value="TreeGrafter"/>
</dbReference>
<organism evidence="4 5">
    <name type="scientific">Effrenium voratum</name>
    <dbReference type="NCBI Taxonomy" id="2562239"/>
    <lineage>
        <taxon>Eukaryota</taxon>
        <taxon>Sar</taxon>
        <taxon>Alveolata</taxon>
        <taxon>Dinophyceae</taxon>
        <taxon>Suessiales</taxon>
        <taxon>Symbiodiniaceae</taxon>
        <taxon>Effrenium</taxon>
    </lineage>
</organism>
<feature type="domain" description="EF-hand" evidence="3">
    <location>
        <begin position="192"/>
        <end position="227"/>
    </location>
</feature>
<protein>
    <recommendedName>
        <fullName evidence="3">EF-hand domain-containing protein</fullName>
    </recommendedName>
</protein>
<dbReference type="GO" id="GO:0005509">
    <property type="term" value="F:calcium ion binding"/>
    <property type="evidence" value="ECO:0007669"/>
    <property type="project" value="InterPro"/>
</dbReference>
<dbReference type="PROSITE" id="PS50222">
    <property type="entry name" value="EF_HAND_2"/>
    <property type="match status" value="2"/>
</dbReference>
<feature type="compositionally biased region" description="Low complexity" evidence="2">
    <location>
        <begin position="45"/>
        <end position="57"/>
    </location>
</feature>
<dbReference type="Pfam" id="PF13202">
    <property type="entry name" value="EF-hand_5"/>
    <property type="match status" value="1"/>
</dbReference>
<dbReference type="PROSITE" id="PS00018">
    <property type="entry name" value="EF_HAND_1"/>
    <property type="match status" value="2"/>
</dbReference>
<dbReference type="InterPro" id="IPR013078">
    <property type="entry name" value="His_Pase_superF_clade-1"/>
</dbReference>
<dbReference type="SUPFAM" id="SSF47473">
    <property type="entry name" value="EF-hand"/>
    <property type="match status" value="1"/>
</dbReference>
<dbReference type="InterPro" id="IPR002048">
    <property type="entry name" value="EF_hand_dom"/>
</dbReference>
<dbReference type="Gene3D" id="3.40.50.1240">
    <property type="entry name" value="Phosphoglycerate mutase-like"/>
    <property type="match status" value="1"/>
</dbReference>
<proteinExistence type="predicted"/>
<evidence type="ECO:0000313" key="5">
    <source>
        <dbReference type="Proteomes" id="UP001178507"/>
    </source>
</evidence>
<dbReference type="Gene3D" id="1.10.238.10">
    <property type="entry name" value="EF-hand"/>
    <property type="match status" value="1"/>
</dbReference>
<feature type="region of interest" description="Disordered" evidence="2">
    <location>
        <begin position="1"/>
        <end position="80"/>
    </location>
</feature>
<dbReference type="SMART" id="SM00054">
    <property type="entry name" value="EFh"/>
    <property type="match status" value="2"/>
</dbReference>
<dbReference type="InterPro" id="IPR029033">
    <property type="entry name" value="His_PPase_superfam"/>
</dbReference>
<evidence type="ECO:0000256" key="1">
    <source>
        <dbReference type="ARBA" id="ARBA00022837"/>
    </source>
</evidence>
<evidence type="ECO:0000313" key="4">
    <source>
        <dbReference type="EMBL" id="CAJ1409614.1"/>
    </source>
</evidence>
<comment type="caution">
    <text evidence="4">The sequence shown here is derived from an EMBL/GenBank/DDBJ whole genome shotgun (WGS) entry which is preliminary data.</text>
</comment>
<dbReference type="InterPro" id="IPR018247">
    <property type="entry name" value="EF_Hand_1_Ca_BS"/>
</dbReference>
<dbReference type="Proteomes" id="UP001178507">
    <property type="component" value="Unassembled WGS sequence"/>
</dbReference>
<dbReference type="PANTHER" id="PTHR48100">
    <property type="entry name" value="BROAD-SPECIFICITY PHOSPHATASE YOR283W-RELATED"/>
    <property type="match status" value="1"/>
</dbReference>
<feature type="domain" description="EF-hand" evidence="3">
    <location>
        <begin position="104"/>
        <end position="139"/>
    </location>
</feature>
<evidence type="ECO:0000256" key="2">
    <source>
        <dbReference type="SAM" id="MobiDB-lite"/>
    </source>
</evidence>
<evidence type="ECO:0000259" key="3">
    <source>
        <dbReference type="PROSITE" id="PS50222"/>
    </source>
</evidence>
<dbReference type="GO" id="GO:0005737">
    <property type="term" value="C:cytoplasm"/>
    <property type="evidence" value="ECO:0007669"/>
    <property type="project" value="TreeGrafter"/>
</dbReference>
<dbReference type="EMBL" id="CAUJNA010003776">
    <property type="protein sequence ID" value="CAJ1409614.1"/>
    <property type="molecule type" value="Genomic_DNA"/>
</dbReference>
<dbReference type="InterPro" id="IPR011992">
    <property type="entry name" value="EF-hand-dom_pair"/>
</dbReference>
<accession>A0AA36JR41</accession>
<keyword evidence="5" id="KW-1185">Reference proteome</keyword>
<dbReference type="CDD" id="cd07067">
    <property type="entry name" value="HP_PGM_like"/>
    <property type="match status" value="1"/>
</dbReference>
<dbReference type="InterPro" id="IPR050275">
    <property type="entry name" value="PGM_Phosphatase"/>
</dbReference>
<dbReference type="AlphaFoldDB" id="A0AA36JR41"/>
<reference evidence="4" key="1">
    <citation type="submission" date="2023-08" db="EMBL/GenBank/DDBJ databases">
        <authorList>
            <person name="Chen Y."/>
            <person name="Shah S."/>
            <person name="Dougan E. K."/>
            <person name="Thang M."/>
            <person name="Chan C."/>
        </authorList>
    </citation>
    <scope>NUCLEOTIDE SEQUENCE</scope>
</reference>
<name>A0AA36JR41_9DINO</name>
<keyword evidence="1" id="KW-0106">Calcium</keyword>
<dbReference type="SUPFAM" id="SSF53254">
    <property type="entry name" value="Phosphoglycerate mutase-like"/>
    <property type="match status" value="1"/>
</dbReference>
<gene>
    <name evidence="4" type="ORF">EVOR1521_LOCUS30663</name>
</gene>
<sequence>MSGRRAPQLGARRPSLVGASGLRAPGTGETKKGRRAPGAPGGTRGRSASPHPSGLSSPPSPTLPMMARTGPQAQRPSDVDFRPPGVSWGTASYSDIQAAGDNGLSEPELRAIYSKLDKNKNGTVSKLELIAAVSQEKSIADMLGIDGESLLSDEKCFDELHTLFEEISAGKKGIDFDSFAKHVRKACADKTPRSNRMQEIFNLIDADASGSISKLELVAAMQNNTAVDEFLMPGVDSSRIMDDENLFEKIDGLFEDAAVSSELLCDNVRSWQLPTWNKKVVYLVRHAESMENVRVHAFDRVCCALRAWQRPARGDVLSALRLLCFDLNAPLSSRGERQLSDVKAQLQGAGFMDQALPELLVFSPLVRAERTGEVLFGSEVPIRQAMPGIVERTPREACCCPQNFEERVQHFKEWLAGIPQTRVLVVAHCQFFSKLLGKDFGLDRYLSNAEVKRCIFDPQTEVFDELTTLFLPEAIAGGKKRFTYYDFEKYFRKAVVAATPRPPSNMNRSSTRVFIIGPGFGNQINPRQSRMVEAAGYQIRWCFNVPNPEIPNFPVEPYLGQIKMEMDQFQPHVVVGASKGGVYIVGLWERYMWRGPTVLINAHPMCNRLPQEANVAMAVGSNDEVYPISRAELEVLMNTGGQNKTFIYWTADSGRLPSGQISRQGDTHNQESLLHHDVLPRLIDAVLCKEGPEIHFHRTWKERLSVPRNEAELWLGFSPQEVTRLWSTNGYSSSGHLFDVQPGTEEFRMVNAAFKALPMEQQAYILSPPEMWAPVRALRIQRVENGPQGDASWKPYYKSLGRPLAQTPDAADGVSLFFVFPFPDSGSARLGSTMWFGEGNRTPRCLGAGVGKENVCVFEEAPPKKEAGLREENARG</sequence>